<sequence length="955" mass="107822">EIECGDEEFRCEDGQCIPSHWRCDGQKDCKDASDEPLECIQNQTCRPEQFRCALTKKCLPSGWVCDEDPDCGTSSELGLDTSDEDPSQCHKEVKCPWNQAACGDGLHCIPLSKFCDNHGDCPDNGDEWDFCRNSAGACDRLRCTYGCRPTREGAQCFCPEGQRPQGNKCVDANECELDDTCDQLCTNTVGSFECSCVSGYEKNGKHCIALNVPRGKNASLIYSTQAEIRRITLDGQPWPGNSSLHLLNSTALEFVFNKQSVCYVHHNLSKASLVCANIDDLSKKTEMKTQSTLLEIESVQQMAVDWVSGNWYFLDDQREVFLICSERLEWCNILIEHNLSKPRALALDPTRGYMFFTKWGHSPPMLERCRMDGSERKAIVNHKIVYPYGVTVDFPTKQIYWVDTYLDFVERVDYDGKNRKTIMRGLKVQNLYGVSVFESKLFLSSWYTNDIIELDKSTMKEKIIIQNISRPFNVHVYHRQRQPVDMTAVLIAVAHPCSSQSQCDHLCVPNWNRQIAIKKCICAAGYRVDDKNKCVIKTSPAYLLVAKSKPASIKGIELDNNNETIIPITGITQPTAIEYDVLTGTIIYADTHRMVIESVKINDSSRKNVLQKNVRRCEALAIDWISRNLYWTDQESGSISVMKLANTSQSRTLIRNPFYNPVSIALDPKRGVMYWAEWSSISPSEGRIYVVNMDGRNLKDFLELDIDWPNGLSIDFQEKRLYWCDRHLRKIESVDFNGVNRRVELSKGIDNPFGLALGPERTFFFTESSKGTVMTYNNRTGLKQLDQSDAPILDLKLFNSTAQKGENECTKNPKQCPELCLPTPSGAVCECSDGYQYQSNNTCAKQSNRTQAASVCALDQFQCKNFYCIPHSRICDGIDHCGDQSDEAEGPDGPCKDATCGANQHKCDNHTCISRYWVCDGEHDCADGSDEDEKHCKDVCSATQFKCAKSNRCIP</sequence>
<feature type="disulfide bond" evidence="13">
    <location>
        <begin position="856"/>
        <end position="868"/>
    </location>
</feature>
<keyword evidence="8" id="KW-0472">Membrane</keyword>
<dbReference type="GO" id="GO:0016324">
    <property type="term" value="C:apical plasma membrane"/>
    <property type="evidence" value="ECO:0007669"/>
    <property type="project" value="TreeGrafter"/>
</dbReference>
<keyword evidence="11" id="KW-0325">Glycoprotein</keyword>
<dbReference type="InterPro" id="IPR036055">
    <property type="entry name" value="LDL_receptor-like_sf"/>
</dbReference>
<evidence type="ECO:0000256" key="12">
    <source>
        <dbReference type="PROSITE-ProRule" id="PRU00076"/>
    </source>
</evidence>
<dbReference type="OrthoDB" id="9990982at2759"/>
<dbReference type="Pfam" id="PF00057">
    <property type="entry name" value="Ldl_recept_a"/>
    <property type="match status" value="4"/>
</dbReference>
<evidence type="ECO:0000256" key="6">
    <source>
        <dbReference type="ARBA" id="ARBA00022737"/>
    </source>
</evidence>
<dbReference type="SUPFAM" id="SSF57424">
    <property type="entry name" value="LDL receptor-like module"/>
    <property type="match status" value="5"/>
</dbReference>
<feature type="disulfide bond" evidence="13">
    <location>
        <begin position="907"/>
        <end position="925"/>
    </location>
</feature>
<dbReference type="PANTHER" id="PTHR22722">
    <property type="entry name" value="LOW-DENSITY LIPOPROTEIN RECEPTOR-RELATED PROTEIN 2-RELATED"/>
    <property type="match status" value="1"/>
</dbReference>
<dbReference type="Gene3D" id="2.10.25.10">
    <property type="entry name" value="Laminin"/>
    <property type="match status" value="1"/>
</dbReference>
<feature type="disulfide bond" evidence="13">
    <location>
        <begin position="863"/>
        <end position="881"/>
    </location>
</feature>
<evidence type="ECO:0000313" key="17">
    <source>
        <dbReference type="Proteomes" id="UP000292052"/>
    </source>
</evidence>
<feature type="disulfide bond" evidence="13">
    <location>
        <begin position="900"/>
        <end position="912"/>
    </location>
</feature>
<keyword evidence="17" id="KW-1185">Reference proteome</keyword>
<dbReference type="Pfam" id="PF00058">
    <property type="entry name" value="Ldl_recept_b"/>
    <property type="match status" value="2"/>
</dbReference>
<evidence type="ECO:0000256" key="14">
    <source>
        <dbReference type="PROSITE-ProRule" id="PRU00461"/>
    </source>
</evidence>
<dbReference type="PROSITE" id="PS50068">
    <property type="entry name" value="LDLRA_2"/>
    <property type="match status" value="5"/>
</dbReference>
<dbReference type="FunFam" id="2.120.10.30:FF:000241">
    <property type="entry name" value="Low-density lipoprotein receptor-related protein 6"/>
    <property type="match status" value="2"/>
</dbReference>
<keyword evidence="9 12" id="KW-1015">Disulfide bond</keyword>
<keyword evidence="3" id="KW-0254">Endocytosis</keyword>
<organism evidence="16 17">
    <name type="scientific">Asbolus verrucosus</name>
    <name type="common">Desert ironclad beetle</name>
    <dbReference type="NCBI Taxonomy" id="1661398"/>
    <lineage>
        <taxon>Eukaryota</taxon>
        <taxon>Metazoa</taxon>
        <taxon>Ecdysozoa</taxon>
        <taxon>Arthropoda</taxon>
        <taxon>Hexapoda</taxon>
        <taxon>Insecta</taxon>
        <taxon>Pterygota</taxon>
        <taxon>Neoptera</taxon>
        <taxon>Endopterygota</taxon>
        <taxon>Coleoptera</taxon>
        <taxon>Polyphaga</taxon>
        <taxon>Cucujiformia</taxon>
        <taxon>Tenebrionidae</taxon>
        <taxon>Pimeliinae</taxon>
        <taxon>Asbolus</taxon>
    </lineage>
</organism>
<dbReference type="STRING" id="1661398.A0A482W0F6"/>
<dbReference type="SUPFAM" id="SSF57196">
    <property type="entry name" value="EGF/Laminin"/>
    <property type="match status" value="2"/>
</dbReference>
<dbReference type="SMART" id="SM00135">
    <property type="entry name" value="LY"/>
    <property type="match status" value="6"/>
</dbReference>
<dbReference type="Proteomes" id="UP000292052">
    <property type="component" value="Unassembled WGS sequence"/>
</dbReference>
<dbReference type="GO" id="GO:0006898">
    <property type="term" value="P:receptor-mediated endocytosis"/>
    <property type="evidence" value="ECO:0007669"/>
    <property type="project" value="TreeGrafter"/>
</dbReference>
<dbReference type="InterPro" id="IPR051221">
    <property type="entry name" value="LDLR-related"/>
</dbReference>
<keyword evidence="10" id="KW-0675">Receptor</keyword>
<reference evidence="16 17" key="1">
    <citation type="submission" date="2017-03" db="EMBL/GenBank/DDBJ databases">
        <title>Genome of the blue death feigning beetle - Asbolus verrucosus.</title>
        <authorList>
            <person name="Rider S.D."/>
        </authorList>
    </citation>
    <scope>NUCLEOTIDE SEQUENCE [LARGE SCALE GENOMIC DNA]</scope>
    <source>
        <strain evidence="16">Butters</strain>
        <tissue evidence="16">Head and leg muscle</tissue>
    </source>
</reference>
<evidence type="ECO:0000256" key="8">
    <source>
        <dbReference type="ARBA" id="ARBA00023136"/>
    </source>
</evidence>
<feature type="disulfide bond" evidence="13">
    <location>
        <begin position="11"/>
        <end position="29"/>
    </location>
</feature>
<dbReference type="InterPro" id="IPR011042">
    <property type="entry name" value="6-blade_b-propeller_TolB-like"/>
</dbReference>
<comment type="caution">
    <text evidence="12">Lacks conserved residue(s) required for the propagation of feature annotation.</text>
</comment>
<dbReference type="CDD" id="cd00112">
    <property type="entry name" value="LDLa"/>
    <property type="match status" value="5"/>
</dbReference>
<feature type="repeat" description="LDL-receptor class B" evidence="14">
    <location>
        <begin position="397"/>
        <end position="440"/>
    </location>
</feature>
<dbReference type="AlphaFoldDB" id="A0A482W0F6"/>
<dbReference type="GO" id="GO:0005509">
    <property type="term" value="F:calcium ion binding"/>
    <property type="evidence" value="ECO:0007669"/>
    <property type="project" value="InterPro"/>
</dbReference>
<feature type="repeat" description="LDL-receptor class B" evidence="14">
    <location>
        <begin position="352"/>
        <end position="396"/>
    </location>
</feature>
<dbReference type="InterPro" id="IPR000152">
    <property type="entry name" value="EGF-type_Asp/Asn_hydroxyl_site"/>
</dbReference>
<dbReference type="InterPro" id="IPR002172">
    <property type="entry name" value="LDrepeatLR_classA_rpt"/>
</dbReference>
<dbReference type="SMART" id="SM00179">
    <property type="entry name" value="EGF_CA"/>
    <property type="match status" value="2"/>
</dbReference>
<dbReference type="PROSITE" id="PS01187">
    <property type="entry name" value="EGF_CA"/>
    <property type="match status" value="1"/>
</dbReference>
<dbReference type="InterPro" id="IPR001881">
    <property type="entry name" value="EGF-like_Ca-bd_dom"/>
</dbReference>
<dbReference type="Gene3D" id="2.120.10.30">
    <property type="entry name" value="TolB, C-terminal domain"/>
    <property type="match status" value="2"/>
</dbReference>
<dbReference type="SMART" id="SM00192">
    <property type="entry name" value="LDLa"/>
    <property type="match status" value="5"/>
</dbReference>
<keyword evidence="7" id="KW-1133">Transmembrane helix</keyword>
<protein>
    <submittedName>
        <fullName evidence="16">Ldl recept a and/or FXa inhibition domain containing protein</fullName>
    </submittedName>
</protein>
<comment type="caution">
    <text evidence="16">The sequence shown here is derived from an EMBL/GenBank/DDBJ whole genome shotgun (WGS) entry which is preliminary data.</text>
</comment>
<evidence type="ECO:0000256" key="7">
    <source>
        <dbReference type="ARBA" id="ARBA00022989"/>
    </source>
</evidence>
<dbReference type="PROSITE" id="PS01186">
    <property type="entry name" value="EGF_2"/>
    <property type="match status" value="1"/>
</dbReference>
<evidence type="ECO:0000256" key="4">
    <source>
        <dbReference type="ARBA" id="ARBA00022692"/>
    </source>
</evidence>
<dbReference type="InterPro" id="IPR023415">
    <property type="entry name" value="LDLR_class-A_CS"/>
</dbReference>
<evidence type="ECO:0000256" key="2">
    <source>
        <dbReference type="ARBA" id="ARBA00022536"/>
    </source>
</evidence>
<dbReference type="PROSITE" id="PS51120">
    <property type="entry name" value="LDLRB"/>
    <property type="match status" value="4"/>
</dbReference>
<name>A0A482W0F6_ASBVE</name>
<evidence type="ECO:0000256" key="1">
    <source>
        <dbReference type="ARBA" id="ARBA00004167"/>
    </source>
</evidence>
<feature type="non-terminal residue" evidence="16">
    <location>
        <position position="955"/>
    </location>
</feature>
<evidence type="ECO:0000256" key="3">
    <source>
        <dbReference type="ARBA" id="ARBA00022583"/>
    </source>
</evidence>
<evidence type="ECO:0000256" key="11">
    <source>
        <dbReference type="ARBA" id="ARBA00023180"/>
    </source>
</evidence>
<dbReference type="GO" id="GO:0043235">
    <property type="term" value="C:receptor complex"/>
    <property type="evidence" value="ECO:0007669"/>
    <property type="project" value="TreeGrafter"/>
</dbReference>
<feature type="non-terminal residue" evidence="16">
    <location>
        <position position="1"/>
    </location>
</feature>
<feature type="disulfide bond" evidence="12">
    <location>
        <begin position="175"/>
        <end position="185"/>
    </location>
</feature>
<evidence type="ECO:0000256" key="13">
    <source>
        <dbReference type="PROSITE-ProRule" id="PRU00124"/>
    </source>
</evidence>
<keyword evidence="5" id="KW-0732">Signal</keyword>
<dbReference type="Pfam" id="PF07645">
    <property type="entry name" value="EGF_CA"/>
    <property type="match status" value="1"/>
</dbReference>
<feature type="repeat" description="LDL-receptor class B" evidence="14">
    <location>
        <begin position="719"/>
        <end position="761"/>
    </location>
</feature>
<dbReference type="InterPro" id="IPR000033">
    <property type="entry name" value="LDLR_classB_rpt"/>
</dbReference>
<keyword evidence="2 12" id="KW-0245">EGF-like domain</keyword>
<gene>
    <name evidence="16" type="ORF">BDFB_009179</name>
</gene>
<dbReference type="PROSITE" id="PS01209">
    <property type="entry name" value="LDLRA_1"/>
    <property type="match status" value="2"/>
</dbReference>
<dbReference type="SUPFAM" id="SSF63825">
    <property type="entry name" value="YWTD domain"/>
    <property type="match status" value="2"/>
</dbReference>
<keyword evidence="4" id="KW-0812">Transmembrane</keyword>
<dbReference type="PROSITE" id="PS50026">
    <property type="entry name" value="EGF_3"/>
    <property type="match status" value="1"/>
</dbReference>
<feature type="domain" description="EGF-like" evidence="15">
    <location>
        <begin position="171"/>
        <end position="208"/>
    </location>
</feature>
<dbReference type="CDD" id="cd00054">
    <property type="entry name" value="EGF_CA"/>
    <property type="match status" value="1"/>
</dbReference>
<feature type="disulfide bond" evidence="13">
    <location>
        <begin position="4"/>
        <end position="16"/>
    </location>
</feature>
<evidence type="ECO:0000256" key="10">
    <source>
        <dbReference type="ARBA" id="ARBA00023170"/>
    </source>
</evidence>
<dbReference type="PROSITE" id="PS00010">
    <property type="entry name" value="ASX_HYDROXYL"/>
    <property type="match status" value="1"/>
</dbReference>
<dbReference type="EMBL" id="QDEB01041571">
    <property type="protein sequence ID" value="RZC38622.1"/>
    <property type="molecule type" value="Genomic_DNA"/>
</dbReference>
<evidence type="ECO:0000313" key="16">
    <source>
        <dbReference type="EMBL" id="RZC38622.1"/>
    </source>
</evidence>
<dbReference type="PRINTS" id="PR00261">
    <property type="entry name" value="LDLRECEPTOR"/>
</dbReference>
<comment type="subcellular location">
    <subcellularLocation>
        <location evidence="1">Membrane</location>
        <topology evidence="1">Single-pass membrane protein</topology>
    </subcellularLocation>
</comment>
<dbReference type="InterPro" id="IPR049883">
    <property type="entry name" value="NOTCH1_EGF-like"/>
</dbReference>
<accession>A0A482W0F6</accession>
<feature type="repeat" description="LDL-receptor class B" evidence="14">
    <location>
        <begin position="627"/>
        <end position="670"/>
    </location>
</feature>
<keyword evidence="6" id="KW-0677">Repeat</keyword>
<evidence type="ECO:0000256" key="5">
    <source>
        <dbReference type="ARBA" id="ARBA00022729"/>
    </source>
</evidence>
<dbReference type="FunFam" id="4.10.400.10:FF:000002">
    <property type="entry name" value="Low-density lipoprotein receptor-related protein 1"/>
    <property type="match status" value="1"/>
</dbReference>
<proteinExistence type="predicted"/>
<evidence type="ECO:0000259" key="15">
    <source>
        <dbReference type="PROSITE" id="PS50026"/>
    </source>
</evidence>
<dbReference type="GO" id="GO:0042562">
    <property type="term" value="F:hormone binding"/>
    <property type="evidence" value="ECO:0007669"/>
    <property type="project" value="TreeGrafter"/>
</dbReference>
<dbReference type="SMART" id="SM00181">
    <property type="entry name" value="EGF"/>
    <property type="match status" value="4"/>
</dbReference>
<evidence type="ECO:0000256" key="9">
    <source>
        <dbReference type="ARBA" id="ARBA00023157"/>
    </source>
</evidence>
<dbReference type="InterPro" id="IPR018097">
    <property type="entry name" value="EGF_Ca-bd_CS"/>
</dbReference>
<dbReference type="InterPro" id="IPR000742">
    <property type="entry name" value="EGF"/>
</dbReference>
<dbReference type="Gene3D" id="4.10.400.10">
    <property type="entry name" value="Low-density Lipoprotein Receptor"/>
    <property type="match status" value="5"/>
</dbReference>